<organism evidence="2 3">
    <name type="scientific">Methylophilus glucosoxydans</name>
    <dbReference type="NCBI Taxonomy" id="752553"/>
    <lineage>
        <taxon>Bacteria</taxon>
        <taxon>Pseudomonadati</taxon>
        <taxon>Pseudomonadota</taxon>
        <taxon>Betaproteobacteria</taxon>
        <taxon>Nitrosomonadales</taxon>
        <taxon>Methylophilaceae</taxon>
        <taxon>Methylophilus</taxon>
    </lineage>
</organism>
<keyword evidence="3" id="KW-1185">Reference proteome</keyword>
<reference evidence="3" key="1">
    <citation type="journal article" date="2019" name="Int. J. Syst. Evol. Microbiol.">
        <title>The Global Catalogue of Microorganisms (GCM) 10K type strain sequencing project: providing services to taxonomists for standard genome sequencing and annotation.</title>
        <authorList>
            <consortium name="The Broad Institute Genomics Platform"/>
            <consortium name="The Broad Institute Genome Sequencing Center for Infectious Disease"/>
            <person name="Wu L."/>
            <person name="Ma J."/>
        </authorList>
    </citation>
    <scope>NUCLEOTIDE SEQUENCE [LARGE SCALE GENOMIC DNA]</scope>
    <source>
        <strain evidence="3">CCUG 59685</strain>
    </source>
</reference>
<sequence length="195" mass="21255">MRFLSRPLLGAGLWLLCLGLSAHAAEVTLIVTDAAGRLVTDAVVAFYDKKTPAISPAPGKIVQKNKMFNPKVTVIQTGTKVNFPNEDTVRHHVYSFSPAKKFELKLYSGVPTDPVLFDQAGLVTLGCNIHDSMVGYIYVVDTPFFVKTDDQGKAMIKLSDGQYSYQAWLPGQNKPGTEQKVNIEGAATELKIALP</sequence>
<gene>
    <name evidence="2" type="ORF">ACFQ1T_03545</name>
</gene>
<evidence type="ECO:0000313" key="3">
    <source>
        <dbReference type="Proteomes" id="UP001597106"/>
    </source>
</evidence>
<dbReference type="EMBL" id="JBHTJW010000002">
    <property type="protein sequence ID" value="MFD0928848.1"/>
    <property type="molecule type" value="Genomic_DNA"/>
</dbReference>
<dbReference type="SUPFAM" id="SSF49503">
    <property type="entry name" value="Cupredoxins"/>
    <property type="match status" value="1"/>
</dbReference>
<proteinExistence type="predicted"/>
<protein>
    <submittedName>
        <fullName evidence="2">Methylamine utilization protein</fullName>
    </submittedName>
</protein>
<comment type="caution">
    <text evidence="2">The sequence shown here is derived from an EMBL/GenBank/DDBJ whole genome shotgun (WGS) entry which is preliminary data.</text>
</comment>
<accession>A0ABW3GEV0</accession>
<evidence type="ECO:0000256" key="1">
    <source>
        <dbReference type="SAM" id="SignalP"/>
    </source>
</evidence>
<name>A0ABW3GEV0_9PROT</name>
<evidence type="ECO:0000313" key="2">
    <source>
        <dbReference type="EMBL" id="MFD0928848.1"/>
    </source>
</evidence>
<dbReference type="InterPro" id="IPR034242">
    <property type="entry name" value="MauL"/>
</dbReference>
<dbReference type="RefSeq" id="WP_379073999.1">
    <property type="nucleotide sequence ID" value="NZ_JBHTJW010000002.1"/>
</dbReference>
<keyword evidence="1" id="KW-0732">Signal</keyword>
<dbReference type="CDD" id="cd04221">
    <property type="entry name" value="MauL"/>
    <property type="match status" value="1"/>
</dbReference>
<dbReference type="Proteomes" id="UP001597106">
    <property type="component" value="Unassembled WGS sequence"/>
</dbReference>
<feature type="signal peptide" evidence="1">
    <location>
        <begin position="1"/>
        <end position="24"/>
    </location>
</feature>
<dbReference type="Gene3D" id="2.60.40.420">
    <property type="entry name" value="Cupredoxins - blue copper proteins"/>
    <property type="match status" value="1"/>
</dbReference>
<dbReference type="InterPro" id="IPR008972">
    <property type="entry name" value="Cupredoxin"/>
</dbReference>
<feature type="chain" id="PRO_5045772110" evidence="1">
    <location>
        <begin position="25"/>
        <end position="195"/>
    </location>
</feature>